<dbReference type="Pfam" id="PF03989">
    <property type="entry name" value="DNA_gyraseA_C"/>
    <property type="match status" value="3"/>
</dbReference>
<dbReference type="KEGG" id="mgb:VO56_01625"/>
<accession>A0A0D5ZJS5</accession>
<dbReference type="Gene3D" id="3.90.199.10">
    <property type="entry name" value="Topoisomerase II, domain 5"/>
    <property type="match status" value="1"/>
</dbReference>
<gene>
    <name evidence="8" type="ORF">VO56_01625</name>
</gene>
<dbReference type="GO" id="GO:0005737">
    <property type="term" value="C:cytoplasm"/>
    <property type="evidence" value="ECO:0007669"/>
    <property type="project" value="TreeGrafter"/>
</dbReference>
<dbReference type="SUPFAM" id="SSF101904">
    <property type="entry name" value="GyrA/ParC C-terminal domain-like"/>
    <property type="match status" value="1"/>
</dbReference>
<dbReference type="HOGENOM" id="CLU_002977_7_0_14"/>
<dbReference type="Gene3D" id="2.120.10.90">
    <property type="entry name" value="DNA gyrase/topoisomerase IV, subunit A, C-terminal"/>
    <property type="match status" value="1"/>
</dbReference>
<sequence>MNKNKVIEKIINESLEKIMSDRFGKYSKYVIQQRALPDVRDGLKPVQRRILYSMFGLGLDFDKPYKKSARVVGDVIGKYHPHGDSSVYEAMVNMAQWWKSNVPLLDMHGNIGSIDDDPAAAMRYTEVRMSKITKYILNDIKKNTVTFAPNFDDSEIEPTVLPSIFPNILINGTKGIAIGMATEMPPHNLAEIIDASIFRIKNPKSNLEQILSIVKGPDFPTGGVIKGIKGIVEAFDKGRNEKEKIRLFAKYRIFEDKNNKYIEITEIPFGVIKSKLVYEIDMLINKKDIDGIEEIKDQSDRNGINILITLSKDANEQSILSYLMQKTQLQVTYSYNNVVIDQNSPKNYGILGLLDSYLVHVKEIKTKTLIYDLEKNKLRLEIVDGFIKVSEITDEVIEVIRNAEGSKAGVIEALIQNFAFTKNQATAIAELRLYRLSKTDKQAYLNEREELLSAISRIELLLNNEKEFNKFIIAQLKEIKDQFATERKTVIEEGEFDFSYEQTDLVKEEQVQIGISRFGYLKRISQKVAESNTMQTYALKEEDYLIRYNTFNTLNNLLIFTNLGNYAIVPIFKISESKWKDLGVHLSEFVNVRPDEEIVAIYEVDSWDKNLFVVLGSQKGMFKKVALKEFEVSRINKKYTAMPLADNDKIVNATISDNTKDIVIITNSGYVTRYSENDIAQYSPKAKGNKGLYLSLNDQVANFETLNPDQSLAMLNSDRIFKSIPLTKIPYIPKNIKGKQIFKDFKINEKTLLWDLTLYNDVLDILAKDDEQKSYLDNLDNIYQKQDGHIKANIDNLIMVKFNKNAKLNFDPSQKTKVVQNIKEEKQSYSILEKELFDRENSLDELLSRLDKNLGKK</sequence>
<evidence type="ECO:0000259" key="7">
    <source>
        <dbReference type="PROSITE" id="PS52040"/>
    </source>
</evidence>
<evidence type="ECO:0000256" key="4">
    <source>
        <dbReference type="ARBA" id="ARBA00023125"/>
    </source>
</evidence>
<dbReference type="InterPro" id="IPR013757">
    <property type="entry name" value="Topo_IIA_A_a_sf"/>
</dbReference>
<dbReference type="GO" id="GO:0003677">
    <property type="term" value="F:DNA binding"/>
    <property type="evidence" value="ECO:0007669"/>
    <property type="project" value="UniProtKB-UniRule"/>
</dbReference>
<dbReference type="Pfam" id="PF00521">
    <property type="entry name" value="DNA_topoisoIV"/>
    <property type="match status" value="1"/>
</dbReference>
<dbReference type="InterPro" id="IPR050220">
    <property type="entry name" value="Type_II_DNA_Topoisomerases"/>
</dbReference>
<dbReference type="InterPro" id="IPR002205">
    <property type="entry name" value="Topo_IIA_dom_A"/>
</dbReference>
<evidence type="ECO:0000313" key="8">
    <source>
        <dbReference type="EMBL" id="AKA49949.1"/>
    </source>
</evidence>
<evidence type="ECO:0000256" key="5">
    <source>
        <dbReference type="ARBA" id="ARBA00023235"/>
    </source>
</evidence>
<comment type="catalytic activity">
    <reaction evidence="1 6">
        <text>ATP-dependent breakage, passage and rejoining of double-stranded DNA.</text>
        <dbReference type="EC" id="5.6.2.2"/>
    </reaction>
</comment>
<dbReference type="NCBIfam" id="NF004044">
    <property type="entry name" value="PRK05561.1"/>
    <property type="match status" value="1"/>
</dbReference>
<keyword evidence="3 6" id="KW-0799">Topoisomerase</keyword>
<dbReference type="Gene3D" id="1.10.268.10">
    <property type="entry name" value="Topoisomerase, domain 3"/>
    <property type="match status" value="1"/>
</dbReference>
<dbReference type="GO" id="GO:0034335">
    <property type="term" value="F:DNA negative supercoiling activity"/>
    <property type="evidence" value="ECO:0007669"/>
    <property type="project" value="UniProtKB-ARBA"/>
</dbReference>
<dbReference type="PANTHER" id="PTHR43493:SF9">
    <property type="entry name" value="DNA TOPOISOMERASE 4 SUBUNIT A"/>
    <property type="match status" value="1"/>
</dbReference>
<dbReference type="GO" id="GO:0005524">
    <property type="term" value="F:ATP binding"/>
    <property type="evidence" value="ECO:0007669"/>
    <property type="project" value="InterPro"/>
</dbReference>
<feature type="domain" description="Topo IIA-type catalytic" evidence="7">
    <location>
        <begin position="36"/>
        <end position="505"/>
    </location>
</feature>
<dbReference type="PANTHER" id="PTHR43493">
    <property type="entry name" value="DNA GYRASE/TOPOISOMERASE SUBUNIT A"/>
    <property type="match status" value="1"/>
</dbReference>
<dbReference type="EC" id="5.6.2.2" evidence="2"/>
<dbReference type="InterPro" id="IPR013758">
    <property type="entry name" value="Topo_IIA_A/C_ab"/>
</dbReference>
<dbReference type="InterPro" id="IPR006691">
    <property type="entry name" value="GyrA/parC_rep"/>
</dbReference>
<dbReference type="CDD" id="cd00187">
    <property type="entry name" value="TOP4c"/>
    <property type="match status" value="1"/>
</dbReference>
<evidence type="ECO:0000256" key="3">
    <source>
        <dbReference type="ARBA" id="ARBA00023029"/>
    </source>
</evidence>
<dbReference type="GO" id="GO:0006265">
    <property type="term" value="P:DNA topological change"/>
    <property type="evidence" value="ECO:0007669"/>
    <property type="project" value="UniProtKB-UniRule"/>
</dbReference>
<dbReference type="SMART" id="SM00434">
    <property type="entry name" value="TOP4c"/>
    <property type="match status" value="1"/>
</dbReference>
<dbReference type="PROSITE" id="PS52040">
    <property type="entry name" value="TOPO_IIA"/>
    <property type="match status" value="1"/>
</dbReference>
<keyword evidence="4 6" id="KW-0238">DNA-binding</keyword>
<dbReference type="SUPFAM" id="SSF56719">
    <property type="entry name" value="Type II DNA topoisomerase"/>
    <property type="match status" value="1"/>
</dbReference>
<keyword evidence="5 6" id="KW-0413">Isomerase</keyword>
<organism evidence="9">
    <name type="scientific">Mycoplasmopsis gallinacea</name>
    <dbReference type="NCBI Taxonomy" id="29556"/>
    <lineage>
        <taxon>Bacteria</taxon>
        <taxon>Bacillati</taxon>
        <taxon>Mycoplasmatota</taxon>
        <taxon>Mycoplasmoidales</taxon>
        <taxon>Metamycoplasmataceae</taxon>
        <taxon>Mycoplasmopsis</taxon>
    </lineage>
</organism>
<dbReference type="GO" id="GO:0009330">
    <property type="term" value="C:DNA topoisomerase type II (double strand cut, ATP-hydrolyzing) complex"/>
    <property type="evidence" value="ECO:0007669"/>
    <property type="project" value="TreeGrafter"/>
</dbReference>
<dbReference type="InterPro" id="IPR035516">
    <property type="entry name" value="Gyrase/topoIV_suA_C"/>
</dbReference>
<protein>
    <recommendedName>
        <fullName evidence="2">DNA topoisomerase (ATP-hydrolyzing)</fullName>
        <ecNumber evidence="2">5.6.2.2</ecNumber>
    </recommendedName>
</protein>
<proteinExistence type="predicted"/>
<evidence type="ECO:0000256" key="6">
    <source>
        <dbReference type="PROSITE-ProRule" id="PRU01384"/>
    </source>
</evidence>
<dbReference type="Proteomes" id="UP000032722">
    <property type="component" value="Chromosome"/>
</dbReference>
<dbReference type="Gene3D" id="3.30.1360.40">
    <property type="match status" value="1"/>
</dbReference>
<name>A0A0D5ZJS5_9BACT</name>
<dbReference type="InterPro" id="IPR013760">
    <property type="entry name" value="Topo_IIA-like_dom_sf"/>
</dbReference>
<dbReference type="EMBL" id="CP011021">
    <property type="protein sequence ID" value="AKA49949.1"/>
    <property type="molecule type" value="Genomic_DNA"/>
</dbReference>
<evidence type="ECO:0000256" key="1">
    <source>
        <dbReference type="ARBA" id="ARBA00000185"/>
    </source>
</evidence>
<evidence type="ECO:0000256" key="2">
    <source>
        <dbReference type="ARBA" id="ARBA00012895"/>
    </source>
</evidence>
<feature type="active site" description="O-(5'-phospho-DNA)-tyrosine intermediate" evidence="6">
    <location>
        <position position="124"/>
    </location>
</feature>
<dbReference type="AlphaFoldDB" id="A0A0D5ZJS5"/>
<dbReference type="PATRIC" id="fig|29556.3.peg.330"/>
<reference evidence="8 9" key="1">
    <citation type="journal article" date="2015" name="Genome Announc.">
        <title>Complete Genome Sequence of Mycoplasma meleagridis, a Possible Emerging Pathogen in Chickens.</title>
        <authorList>
            <person name="Abolnik C."/>
        </authorList>
    </citation>
    <scope>NUCLEOTIDE SEQUENCE [LARGE SCALE GENOMIC DNA]</scope>
    <source>
        <strain evidence="8 9">B2096 8B</strain>
    </source>
</reference>
<evidence type="ECO:0000313" key="9">
    <source>
        <dbReference type="Proteomes" id="UP000032722"/>
    </source>
</evidence>